<protein>
    <submittedName>
        <fullName evidence="1">Uncharacterized protein</fullName>
    </submittedName>
</protein>
<organism evidence="1 2">
    <name type="scientific">Anaerotruncus colihominis</name>
    <dbReference type="NCBI Taxonomy" id="169435"/>
    <lineage>
        <taxon>Bacteria</taxon>
        <taxon>Bacillati</taxon>
        <taxon>Bacillota</taxon>
        <taxon>Clostridia</taxon>
        <taxon>Eubacteriales</taxon>
        <taxon>Oscillospiraceae</taxon>
        <taxon>Anaerotruncus</taxon>
    </lineage>
</organism>
<dbReference type="AlphaFoldDB" id="A0A845T2M2"/>
<dbReference type="Proteomes" id="UP000462501">
    <property type="component" value="Unassembled WGS sequence"/>
</dbReference>
<accession>A0A845T2M2</accession>
<sequence length="59" mass="7105">MQGKPPQSKPPPKPTRRISPAEWAWLDRINRQLAYDEYMEAKREFWLWERPPKVKSDPA</sequence>
<evidence type="ECO:0000313" key="1">
    <source>
        <dbReference type="EMBL" id="NDO40742.1"/>
    </source>
</evidence>
<dbReference type="RefSeq" id="WP_162222007.1">
    <property type="nucleotide sequence ID" value="NZ_JANJZM010000020.1"/>
</dbReference>
<dbReference type="EMBL" id="VIQT01000024">
    <property type="protein sequence ID" value="NDO40742.1"/>
    <property type="molecule type" value="Genomic_DNA"/>
</dbReference>
<name>A0A845T2M2_9FIRM</name>
<reference evidence="1 2" key="1">
    <citation type="submission" date="2019-06" db="EMBL/GenBank/DDBJ databases">
        <title>Draft genome sequences of 15 bacterial species constituting the stable defined intestinal microbiota of the GM15 gnotobiotic mouse model.</title>
        <authorList>
            <person name="Elie C."/>
            <person name="Mathieu A."/>
            <person name="Saliou A."/>
            <person name="Darnaud M."/>
            <person name="Leulier F."/>
            <person name="Tamellini A."/>
        </authorList>
    </citation>
    <scope>NUCLEOTIDE SEQUENCE [LARGE SCALE GENOMIC DNA]</scope>
    <source>
        <strain evidence="1 2">JM4-15</strain>
    </source>
</reference>
<gene>
    <name evidence="1" type="ORF">FMM72_16260</name>
</gene>
<comment type="caution">
    <text evidence="1">The sequence shown here is derived from an EMBL/GenBank/DDBJ whole genome shotgun (WGS) entry which is preliminary data.</text>
</comment>
<proteinExistence type="predicted"/>
<evidence type="ECO:0000313" key="2">
    <source>
        <dbReference type="Proteomes" id="UP000462501"/>
    </source>
</evidence>